<dbReference type="InterPro" id="IPR010982">
    <property type="entry name" value="Lambda_DNA-bd_dom_sf"/>
</dbReference>
<gene>
    <name evidence="2" type="ORF">GCM10007424_00430</name>
</gene>
<dbReference type="SUPFAM" id="SSF47413">
    <property type="entry name" value="lambda repressor-like DNA-binding domains"/>
    <property type="match status" value="1"/>
</dbReference>
<feature type="domain" description="HTH cro/C1-type" evidence="1">
    <location>
        <begin position="9"/>
        <end position="63"/>
    </location>
</feature>
<dbReference type="Proteomes" id="UP000615760">
    <property type="component" value="Unassembled WGS sequence"/>
</dbReference>
<proteinExistence type="predicted"/>
<protein>
    <recommendedName>
        <fullName evidence="1">HTH cro/C1-type domain-containing protein</fullName>
    </recommendedName>
</protein>
<dbReference type="SMART" id="SM00530">
    <property type="entry name" value="HTH_XRE"/>
    <property type="match status" value="1"/>
</dbReference>
<dbReference type="EMBL" id="BMJE01000001">
    <property type="protein sequence ID" value="GGB64448.1"/>
    <property type="molecule type" value="Genomic_DNA"/>
</dbReference>
<evidence type="ECO:0000259" key="1">
    <source>
        <dbReference type="PROSITE" id="PS50943"/>
    </source>
</evidence>
<dbReference type="Gene3D" id="1.10.260.40">
    <property type="entry name" value="lambda repressor-like DNA-binding domains"/>
    <property type="match status" value="1"/>
</dbReference>
<dbReference type="Pfam" id="PF01381">
    <property type="entry name" value="HTH_3"/>
    <property type="match status" value="1"/>
</dbReference>
<reference evidence="3" key="1">
    <citation type="journal article" date="2019" name="Int. J. Syst. Evol. Microbiol.">
        <title>The Global Catalogue of Microorganisms (GCM) 10K type strain sequencing project: providing services to taxonomists for standard genome sequencing and annotation.</title>
        <authorList>
            <consortium name="The Broad Institute Genomics Platform"/>
            <consortium name="The Broad Institute Genome Sequencing Center for Infectious Disease"/>
            <person name="Wu L."/>
            <person name="Ma J."/>
        </authorList>
    </citation>
    <scope>NUCLEOTIDE SEQUENCE [LARGE SCALE GENOMIC DNA]</scope>
    <source>
        <strain evidence="3">CGMCC 1.15461</strain>
    </source>
</reference>
<name>A0ABQ1JBI7_9FLAO</name>
<comment type="caution">
    <text evidence="2">The sequence shown here is derived from an EMBL/GenBank/DDBJ whole genome shotgun (WGS) entry which is preliminary data.</text>
</comment>
<evidence type="ECO:0000313" key="3">
    <source>
        <dbReference type="Proteomes" id="UP000615760"/>
    </source>
</evidence>
<dbReference type="PROSITE" id="PS50943">
    <property type="entry name" value="HTH_CROC1"/>
    <property type="match status" value="1"/>
</dbReference>
<organism evidence="2 3">
    <name type="scientific">Flavobacterium suaedae</name>
    <dbReference type="NCBI Taxonomy" id="1767027"/>
    <lineage>
        <taxon>Bacteria</taxon>
        <taxon>Pseudomonadati</taxon>
        <taxon>Bacteroidota</taxon>
        <taxon>Flavobacteriia</taxon>
        <taxon>Flavobacteriales</taxon>
        <taxon>Flavobacteriaceae</taxon>
        <taxon>Flavobacterium</taxon>
    </lineage>
</organism>
<sequence>MKNQFGNKIKYLRESNNLLQRQVAVLLEIDTPMLSKIERGERRAKKEQVLILAQLYNEEKEILLTLWLADQVYDLVKDEEIASYALKVTEDNLSTNKRNE</sequence>
<evidence type="ECO:0000313" key="2">
    <source>
        <dbReference type="EMBL" id="GGB64448.1"/>
    </source>
</evidence>
<dbReference type="RefSeq" id="WP_188619209.1">
    <property type="nucleotide sequence ID" value="NZ_BMJE01000001.1"/>
</dbReference>
<dbReference type="InterPro" id="IPR001387">
    <property type="entry name" value="Cro/C1-type_HTH"/>
</dbReference>
<accession>A0ABQ1JBI7</accession>
<keyword evidence="3" id="KW-1185">Reference proteome</keyword>
<dbReference type="CDD" id="cd00093">
    <property type="entry name" value="HTH_XRE"/>
    <property type="match status" value="1"/>
</dbReference>